<proteinExistence type="predicted"/>
<accession>A0A0R1JVD8</accession>
<gene>
    <name evidence="1" type="ORF">FD02_GL002015</name>
</gene>
<comment type="caution">
    <text evidence="1">The sequence shown here is derived from an EMBL/GenBank/DDBJ whole genome shotgun (WGS) entry which is preliminary data.</text>
</comment>
<name>A0A0R1JVD8_9LACO</name>
<organism evidence="1 2">
    <name type="scientific">Lacticaseibacillus nasuensis JCM 17158</name>
    <dbReference type="NCBI Taxonomy" id="1291734"/>
    <lineage>
        <taxon>Bacteria</taxon>
        <taxon>Bacillati</taxon>
        <taxon>Bacillota</taxon>
        <taxon>Bacilli</taxon>
        <taxon>Lactobacillales</taxon>
        <taxon>Lactobacillaceae</taxon>
        <taxon>Lacticaseibacillus</taxon>
    </lineage>
</organism>
<dbReference type="PATRIC" id="fig|1291734.4.peg.2066"/>
<dbReference type="STRING" id="1291734.FD02_GL002015"/>
<evidence type="ECO:0000313" key="1">
    <source>
        <dbReference type="EMBL" id="KRK71770.1"/>
    </source>
</evidence>
<dbReference type="OrthoDB" id="2881498at2"/>
<dbReference type="EMBL" id="AZDJ01000026">
    <property type="protein sequence ID" value="KRK71770.1"/>
    <property type="molecule type" value="Genomic_DNA"/>
</dbReference>
<reference evidence="1 2" key="1">
    <citation type="journal article" date="2015" name="Genome Announc.">
        <title>Expanding the biotechnology potential of lactobacilli through comparative genomics of 213 strains and associated genera.</title>
        <authorList>
            <person name="Sun Z."/>
            <person name="Harris H.M."/>
            <person name="McCann A."/>
            <person name="Guo C."/>
            <person name="Argimon S."/>
            <person name="Zhang W."/>
            <person name="Yang X."/>
            <person name="Jeffery I.B."/>
            <person name="Cooney J.C."/>
            <person name="Kagawa T.F."/>
            <person name="Liu W."/>
            <person name="Song Y."/>
            <person name="Salvetti E."/>
            <person name="Wrobel A."/>
            <person name="Rasinkangas P."/>
            <person name="Parkhill J."/>
            <person name="Rea M.C."/>
            <person name="O'Sullivan O."/>
            <person name="Ritari J."/>
            <person name="Douillard F.P."/>
            <person name="Paul Ross R."/>
            <person name="Yang R."/>
            <person name="Briner A.E."/>
            <person name="Felis G.E."/>
            <person name="de Vos W.M."/>
            <person name="Barrangou R."/>
            <person name="Klaenhammer T.R."/>
            <person name="Caufield P.W."/>
            <person name="Cui Y."/>
            <person name="Zhang H."/>
            <person name="O'Toole P.W."/>
        </authorList>
    </citation>
    <scope>NUCLEOTIDE SEQUENCE [LARGE SCALE GENOMIC DNA]</scope>
    <source>
        <strain evidence="1 2">JCM 17158</strain>
    </source>
</reference>
<sequence>MIIINSAQKQSEIIDLLTSYDQGDTRFTFGDRAGMRLRFTTNQPDEHAAGQTARELIKAAPWGKTIYFTITTGGPA</sequence>
<keyword evidence="2" id="KW-1185">Reference proteome</keyword>
<dbReference type="RefSeq" id="WP_054722639.1">
    <property type="nucleotide sequence ID" value="NZ_AZDJ01000026.1"/>
</dbReference>
<protein>
    <submittedName>
        <fullName evidence="1">Uncharacterized protein</fullName>
    </submittedName>
</protein>
<dbReference type="AlphaFoldDB" id="A0A0R1JVD8"/>
<dbReference type="Proteomes" id="UP000051804">
    <property type="component" value="Unassembled WGS sequence"/>
</dbReference>
<evidence type="ECO:0000313" key="2">
    <source>
        <dbReference type="Proteomes" id="UP000051804"/>
    </source>
</evidence>